<evidence type="ECO:0000313" key="1">
    <source>
        <dbReference type="EMBL" id="KAK0542920.1"/>
    </source>
</evidence>
<gene>
    <name evidence="1" type="ORF">OC846_006589</name>
</gene>
<evidence type="ECO:0000313" key="2">
    <source>
        <dbReference type="Proteomes" id="UP001176517"/>
    </source>
</evidence>
<name>A0AAN6GIJ5_9BASI</name>
<dbReference type="Proteomes" id="UP001176517">
    <property type="component" value="Unassembled WGS sequence"/>
</dbReference>
<organism evidence="1 2">
    <name type="scientific">Tilletia horrida</name>
    <dbReference type="NCBI Taxonomy" id="155126"/>
    <lineage>
        <taxon>Eukaryota</taxon>
        <taxon>Fungi</taxon>
        <taxon>Dikarya</taxon>
        <taxon>Basidiomycota</taxon>
        <taxon>Ustilaginomycotina</taxon>
        <taxon>Exobasidiomycetes</taxon>
        <taxon>Tilletiales</taxon>
        <taxon>Tilletiaceae</taxon>
        <taxon>Tilletia</taxon>
    </lineage>
</organism>
<keyword evidence="2" id="KW-1185">Reference proteome</keyword>
<accession>A0AAN6GIJ5</accession>
<reference evidence="1" key="1">
    <citation type="journal article" date="2023" name="PhytoFront">
        <title>Draft Genome Resources of Seven Strains of Tilletia horrida, Causal Agent of Kernel Smut of Rice.</title>
        <authorList>
            <person name="Khanal S."/>
            <person name="Antony Babu S."/>
            <person name="Zhou X.G."/>
        </authorList>
    </citation>
    <scope>NUCLEOTIDE SEQUENCE</scope>
    <source>
        <strain evidence="1">TX6</strain>
    </source>
</reference>
<dbReference type="AlphaFoldDB" id="A0AAN6GIJ5"/>
<protein>
    <submittedName>
        <fullName evidence="1">Uncharacterized protein</fullName>
    </submittedName>
</protein>
<sequence length="1144" mass="124196">MIGPNVRFDGELMHQMVPCMPLSCSRGHCIARGFECSHLVFAVGKDGELWLLRPDGFNGQYSLLDLRPAFGLATSVHINALAVSQDIDDRIYIAFAYAGNKLHVLKPLIPEFLEGLSTSSDLTSKLLSGGTALPNGVIEKLYIGDTVEVTSSYPALVAIYDRLDRPLKEAAHVKVDQLEWKWQTELQLPENPRHMLDMACGTLPNQESGFFYLYKIENTTALTFCSTTSPGVAISLQVPQGATSLATFVNKDGHTDLLVGSLDKICHYTSFNCCMHKLASDPPVYTTISSDSEFLAGVHHLFVAPGPRPTKEQMGDITVFFRNDAASILYQSFDIEVLTDKDPDVGDYCSVSARSQVTPLLTAERGGGTFAATIDPATGSRKLFVNDLSGTKMTLLEQSSVNKLWQQLSVLVPSTGVNEDVPTFTSHVKIYGPKGELQPKQKVLLKASSPVELAVNGITIRVTTVGVPVETDYSSSLTIIHNISDISTVSLTITDVPGAPEKVVRGSVTFDPSQKVQEKIRGLGSIEGLKCATLENGEKLVDANVPHETLEFAASALSKLGAKMDELGSSKPLVANAAVGSSWGFWHFLSSIADKIKSWAVQGWEFIVETAGKVYKFVLESVGHVMKAMSWVFEKIKVGFNKLVEFVKFVFAWDDILDTRTILVRTVNFGIDGLSGLVNVFAGRADAWFEQLDQKIASMDTTALSKHSAAIQKPEQNAESEAQKALDSPGGNWSGYQLQHGDVGKSFKGDIKTGDSVKYTDPISQKLWKEVIQPCFKSVEQLFDEVGQLVTSMLNPRGDVDTSDLFKHFGVQMLRKMVNILRTLMVGIIKLGSVACDAFKLALNTRIEIPVLSALYRKIANGQDLSLIDAICLLLAIPATIVYKVVKQERPRDNEVFKQVLDGDFDKIDFSFLQDWIKHGKVAGDAVASTGATLWNVGKLVVELSLYAPVIGAYSAIAAPAEWFKQDLAPQKWGPLDSFVAVLKVLGALSALPVDSLNPLLPTAHQQPRLPGIEHRVQIWTLDLVRTLCTITVKQKVPLHSTNGVVASLQLAPVVSYIASEVEAGEDRGYAKRDQAVVGFSSAVLLFGKCSVIANALNAVQHGIGPLTPVTVPAAIVLNGIMVGMLSGVSLAKLESKLGYPISF</sequence>
<proteinExistence type="predicted"/>
<comment type="caution">
    <text evidence="1">The sequence shown here is derived from an EMBL/GenBank/DDBJ whole genome shotgun (WGS) entry which is preliminary data.</text>
</comment>
<dbReference type="EMBL" id="JAPDMZ010000427">
    <property type="protein sequence ID" value="KAK0542920.1"/>
    <property type="molecule type" value="Genomic_DNA"/>
</dbReference>